<dbReference type="PANTHER" id="PTHR47618:SF1">
    <property type="entry name" value="BIFUNCTIONAL OLIGORIBONUCLEASE AND PAP PHOSPHATASE NRNA"/>
    <property type="match status" value="1"/>
</dbReference>
<sequence>METIVTGGLRALLEVLDRDRPVVVQAHDFPDHDAVATAFALAELLERHRFVVRLCYGGTLQSQSLHDAIQELEIDIASIGDSDIPGDSQIIVVDGFAGNSNMAGVPGTLAAVIDHHPPPWPPEVLHADIRSGYGACSTILFEYYRDAAVPMSDRVATALLLGIMMDTAFMTRGVSEMDLDAFDVLFRQGDWRLAARLLKNSLSLSDLAAFRQAIDGCIVARDFAFIALPGSYSPEVMALVADFFLGLREIHFVVVVSGDRDMHRLSVRSESMGLPCDVVIHRALEGVGSGGGHMHMGGGAIPLDLYPGDEGLRKRFIAAIEGGPPEAEVPPGEEDAPRESSREDGQPPDRTSREKV</sequence>
<gene>
    <name evidence="3" type="ORF">AU468_11300</name>
</gene>
<keyword evidence="4" id="KW-1185">Reference proteome</keyword>
<dbReference type="InterPro" id="IPR051319">
    <property type="entry name" value="Oligoribo/pAp-PDE_c-di-AMP_PDE"/>
</dbReference>
<reference evidence="4" key="1">
    <citation type="submission" date="2015-12" db="EMBL/GenBank/DDBJ databases">
        <authorList>
            <person name="Lodha T.D."/>
            <person name="Chintalapati S."/>
            <person name="Chintalapati V.R."/>
            <person name="Sravanthi T."/>
        </authorList>
    </citation>
    <scope>NUCLEOTIDE SEQUENCE [LARGE SCALE GENOMIC DNA]</scope>
    <source>
        <strain evidence="4">JC133</strain>
    </source>
</reference>
<feature type="compositionally biased region" description="Basic and acidic residues" evidence="1">
    <location>
        <begin position="335"/>
        <end position="356"/>
    </location>
</feature>
<dbReference type="RefSeq" id="WP_103680823.1">
    <property type="nucleotide sequence ID" value="NZ_LPWH01000112.1"/>
</dbReference>
<proteinExistence type="predicted"/>
<accession>A0A2S4JHR9</accession>
<evidence type="ECO:0000313" key="3">
    <source>
        <dbReference type="EMBL" id="POQ98970.1"/>
    </source>
</evidence>
<evidence type="ECO:0000259" key="2">
    <source>
        <dbReference type="Pfam" id="PF01368"/>
    </source>
</evidence>
<feature type="region of interest" description="Disordered" evidence="1">
    <location>
        <begin position="319"/>
        <end position="356"/>
    </location>
</feature>
<dbReference type="Pfam" id="PF01368">
    <property type="entry name" value="DHH"/>
    <property type="match status" value="1"/>
</dbReference>
<dbReference type="InterPro" id="IPR001667">
    <property type="entry name" value="DDH_dom"/>
</dbReference>
<dbReference type="Gene3D" id="3.90.1640.10">
    <property type="entry name" value="inorganic pyrophosphatase (n-terminal core)"/>
    <property type="match status" value="1"/>
</dbReference>
<dbReference type="OrthoDB" id="5896813at2"/>
<evidence type="ECO:0000313" key="4">
    <source>
        <dbReference type="Proteomes" id="UP000237350"/>
    </source>
</evidence>
<feature type="compositionally biased region" description="Low complexity" evidence="1">
    <location>
        <begin position="319"/>
        <end position="330"/>
    </location>
</feature>
<dbReference type="SUPFAM" id="SSF64182">
    <property type="entry name" value="DHH phosphoesterases"/>
    <property type="match status" value="1"/>
</dbReference>
<dbReference type="EMBL" id="LPWH01000112">
    <property type="protein sequence ID" value="POQ98970.1"/>
    <property type="molecule type" value="Genomic_DNA"/>
</dbReference>
<protein>
    <submittedName>
        <fullName evidence="3">Exopolyphosphatase</fullName>
    </submittedName>
</protein>
<dbReference type="InterPro" id="IPR038763">
    <property type="entry name" value="DHH_sf"/>
</dbReference>
<feature type="domain" description="DDH" evidence="2">
    <location>
        <begin position="22"/>
        <end position="163"/>
    </location>
</feature>
<dbReference type="AlphaFoldDB" id="A0A2S4JHR9"/>
<organism evidence="3 4">
    <name type="scientific">Alkalispirochaeta sphaeroplastigenens</name>
    <dbReference type="NCBI Taxonomy" id="1187066"/>
    <lineage>
        <taxon>Bacteria</taxon>
        <taxon>Pseudomonadati</taxon>
        <taxon>Spirochaetota</taxon>
        <taxon>Spirochaetia</taxon>
        <taxon>Spirochaetales</taxon>
        <taxon>Spirochaetaceae</taxon>
        <taxon>Alkalispirochaeta</taxon>
    </lineage>
</organism>
<evidence type="ECO:0000256" key="1">
    <source>
        <dbReference type="SAM" id="MobiDB-lite"/>
    </source>
</evidence>
<name>A0A2S4JHR9_9SPIO</name>
<dbReference type="Proteomes" id="UP000237350">
    <property type="component" value="Unassembled WGS sequence"/>
</dbReference>
<comment type="caution">
    <text evidence="3">The sequence shown here is derived from an EMBL/GenBank/DDBJ whole genome shotgun (WGS) entry which is preliminary data.</text>
</comment>
<dbReference type="PANTHER" id="PTHR47618">
    <property type="entry name" value="BIFUNCTIONAL OLIGORIBONUCLEASE AND PAP PHOSPHATASE NRNA"/>
    <property type="match status" value="1"/>
</dbReference>